<evidence type="ECO:0000313" key="3">
    <source>
        <dbReference type="Proteomes" id="UP000053237"/>
    </source>
</evidence>
<name>A0A024GPX1_9STRA</name>
<sequence>MSEQDDGGIECSFPYPSDGFILRIPIFEFAALRYIFLKHRSILIIMSGLEPRGPNTIFVHQFLQWNCAIISLSILRGKAEVIRYDKIARSNILRTFGFTGGSFRYRQMELQRWEDKNFWKPNTPRFPLPKSFPLSVCICGSVYKSPTPCISTARIS</sequence>
<evidence type="ECO:0000256" key="1">
    <source>
        <dbReference type="SAM" id="Phobius"/>
    </source>
</evidence>
<dbReference type="InParanoid" id="A0A024GPX1"/>
<protein>
    <submittedName>
        <fullName evidence="2">Uncharacterized protein</fullName>
    </submittedName>
</protein>
<keyword evidence="3" id="KW-1185">Reference proteome</keyword>
<dbReference type="EMBL" id="CAIX01000221">
    <property type="protein sequence ID" value="CCI48394.1"/>
    <property type="molecule type" value="Genomic_DNA"/>
</dbReference>
<comment type="caution">
    <text evidence="2">The sequence shown here is derived from an EMBL/GenBank/DDBJ whole genome shotgun (WGS) entry which is preliminary data.</text>
</comment>
<dbReference type="Proteomes" id="UP000053237">
    <property type="component" value="Unassembled WGS sequence"/>
</dbReference>
<keyword evidence="1" id="KW-0812">Transmembrane</keyword>
<feature type="transmembrane region" description="Helical" evidence="1">
    <location>
        <begin position="20"/>
        <end position="37"/>
    </location>
</feature>
<gene>
    <name evidence="2" type="ORF">BN9_094780</name>
</gene>
<reference evidence="2 3" key="1">
    <citation type="submission" date="2012-05" db="EMBL/GenBank/DDBJ databases">
        <title>Recombination and specialization in a pathogen metapopulation.</title>
        <authorList>
            <person name="Gardiner A."/>
            <person name="Kemen E."/>
            <person name="Schultz-Larsen T."/>
            <person name="MacLean D."/>
            <person name="Van Oosterhout C."/>
            <person name="Jones J.D.G."/>
        </authorList>
    </citation>
    <scope>NUCLEOTIDE SEQUENCE [LARGE SCALE GENOMIC DNA]</scope>
    <source>
        <strain evidence="2 3">Ac Nc2</strain>
    </source>
</reference>
<organism evidence="2 3">
    <name type="scientific">Albugo candida</name>
    <dbReference type="NCBI Taxonomy" id="65357"/>
    <lineage>
        <taxon>Eukaryota</taxon>
        <taxon>Sar</taxon>
        <taxon>Stramenopiles</taxon>
        <taxon>Oomycota</taxon>
        <taxon>Peronosporomycetes</taxon>
        <taxon>Albuginales</taxon>
        <taxon>Albuginaceae</taxon>
        <taxon>Albugo</taxon>
    </lineage>
</organism>
<keyword evidence="1" id="KW-0472">Membrane</keyword>
<accession>A0A024GPX1</accession>
<keyword evidence="1" id="KW-1133">Transmembrane helix</keyword>
<evidence type="ECO:0000313" key="2">
    <source>
        <dbReference type="EMBL" id="CCI48394.1"/>
    </source>
</evidence>
<dbReference type="AlphaFoldDB" id="A0A024GPX1"/>
<proteinExistence type="predicted"/>